<name>A0A3P9HZT0_ORYLA</name>
<reference evidence="1" key="3">
    <citation type="submission" date="2025-08" db="UniProtKB">
        <authorList>
            <consortium name="Ensembl"/>
        </authorList>
    </citation>
    <scope>IDENTIFICATION</scope>
    <source>
        <strain evidence="1">HSOK</strain>
    </source>
</reference>
<dbReference type="AlphaFoldDB" id="A0A3P9HZT0"/>
<sequence length="62" mass="7015">MFLTAEIICNAELCTPAPTVLPHPPQTSLLSSLISRHIAVAYILSLGYHKFDKKMTGEYYRY</sequence>
<reference evidence="1" key="4">
    <citation type="submission" date="2025-09" db="UniProtKB">
        <authorList>
            <consortium name="Ensembl"/>
        </authorList>
    </citation>
    <scope>IDENTIFICATION</scope>
    <source>
        <strain evidence="1">HSOK</strain>
    </source>
</reference>
<evidence type="ECO:0000313" key="1">
    <source>
        <dbReference type="Ensembl" id="ENSORLP00015013207.1"/>
    </source>
</evidence>
<protein>
    <submittedName>
        <fullName evidence="1">Uncharacterized protein</fullName>
    </submittedName>
</protein>
<dbReference type="Ensembl" id="ENSORLT00015032963.1">
    <property type="protein sequence ID" value="ENSORLP00015013207.1"/>
    <property type="gene ID" value="ENSORLG00015014093.1"/>
</dbReference>
<evidence type="ECO:0000313" key="2">
    <source>
        <dbReference type="Proteomes" id="UP000265200"/>
    </source>
</evidence>
<reference key="1">
    <citation type="journal article" date="2007" name="Nature">
        <title>The medaka draft genome and insights into vertebrate genome evolution.</title>
        <authorList>
            <person name="Kasahara M."/>
            <person name="Naruse K."/>
            <person name="Sasaki S."/>
            <person name="Nakatani Y."/>
            <person name="Qu W."/>
            <person name="Ahsan B."/>
            <person name="Yamada T."/>
            <person name="Nagayasu Y."/>
            <person name="Doi K."/>
            <person name="Kasai Y."/>
            <person name="Jindo T."/>
            <person name="Kobayashi D."/>
            <person name="Shimada A."/>
            <person name="Toyoda A."/>
            <person name="Kuroki Y."/>
            <person name="Fujiyama A."/>
            <person name="Sasaki T."/>
            <person name="Shimizu A."/>
            <person name="Asakawa S."/>
            <person name="Shimizu N."/>
            <person name="Hashimoto S."/>
            <person name="Yang J."/>
            <person name="Lee Y."/>
            <person name="Matsushima K."/>
            <person name="Sugano S."/>
            <person name="Sakaizumi M."/>
            <person name="Narita T."/>
            <person name="Ohishi K."/>
            <person name="Haga S."/>
            <person name="Ohta F."/>
            <person name="Nomoto H."/>
            <person name="Nogata K."/>
            <person name="Morishita T."/>
            <person name="Endo T."/>
            <person name="Shin-I T."/>
            <person name="Takeda H."/>
            <person name="Morishita S."/>
            <person name="Kohara Y."/>
        </authorList>
    </citation>
    <scope>NUCLEOTIDE SEQUENCE [LARGE SCALE GENOMIC DNA]</scope>
    <source>
        <strain>Hd-rR</strain>
    </source>
</reference>
<organism evidence="1 2">
    <name type="scientific">Oryzias latipes</name>
    <name type="common">Japanese rice fish</name>
    <name type="synonym">Japanese killifish</name>
    <dbReference type="NCBI Taxonomy" id="8090"/>
    <lineage>
        <taxon>Eukaryota</taxon>
        <taxon>Metazoa</taxon>
        <taxon>Chordata</taxon>
        <taxon>Craniata</taxon>
        <taxon>Vertebrata</taxon>
        <taxon>Euteleostomi</taxon>
        <taxon>Actinopterygii</taxon>
        <taxon>Neopterygii</taxon>
        <taxon>Teleostei</taxon>
        <taxon>Neoteleostei</taxon>
        <taxon>Acanthomorphata</taxon>
        <taxon>Ovalentaria</taxon>
        <taxon>Atherinomorphae</taxon>
        <taxon>Beloniformes</taxon>
        <taxon>Adrianichthyidae</taxon>
        <taxon>Oryziinae</taxon>
        <taxon>Oryzias</taxon>
    </lineage>
</organism>
<dbReference type="Proteomes" id="UP000265200">
    <property type="component" value="Chromosome 10"/>
</dbReference>
<accession>A0A3P9HZT0</accession>
<proteinExistence type="predicted"/>
<reference evidence="1 2" key="2">
    <citation type="submission" date="2017-04" db="EMBL/GenBank/DDBJ databases">
        <title>CpG methylation of centromeres and impact of large insertions on vertebrate speciation.</title>
        <authorList>
            <person name="Ichikawa K."/>
            <person name="Yoshimura J."/>
            <person name="Morishita S."/>
        </authorList>
    </citation>
    <scope>NUCLEOTIDE SEQUENCE</scope>
    <source>
        <strain evidence="1 2">HSOK</strain>
    </source>
</reference>